<dbReference type="EMBL" id="NISI01000001">
    <property type="protein sequence ID" value="OWR05750.1"/>
    <property type="molecule type" value="Genomic_DNA"/>
</dbReference>
<dbReference type="SUPFAM" id="SSF46689">
    <property type="entry name" value="Homeodomain-like"/>
    <property type="match status" value="1"/>
</dbReference>
<dbReference type="AlphaFoldDB" id="A0A254NDC2"/>
<dbReference type="NCBIfam" id="NF047595">
    <property type="entry name" value="IS66_ISRel24_TnpA"/>
    <property type="match status" value="1"/>
</dbReference>
<dbReference type="Pfam" id="PF01527">
    <property type="entry name" value="HTH_Tnp_1"/>
    <property type="match status" value="1"/>
</dbReference>
<dbReference type="InterPro" id="IPR002514">
    <property type="entry name" value="Transposase_8"/>
</dbReference>
<dbReference type="GO" id="GO:0006313">
    <property type="term" value="P:DNA transposition"/>
    <property type="evidence" value="ECO:0007669"/>
    <property type="project" value="InterPro"/>
</dbReference>
<protein>
    <submittedName>
        <fullName evidence="1">Transposase</fullName>
    </submittedName>
</protein>
<dbReference type="GO" id="GO:0003677">
    <property type="term" value="F:DNA binding"/>
    <property type="evidence" value="ECO:0007669"/>
    <property type="project" value="InterPro"/>
</dbReference>
<organism evidence="1 2">
    <name type="scientific">Roseateles puraquae</name>
    <dbReference type="NCBI Taxonomy" id="431059"/>
    <lineage>
        <taxon>Bacteria</taxon>
        <taxon>Pseudomonadati</taxon>
        <taxon>Pseudomonadota</taxon>
        <taxon>Betaproteobacteria</taxon>
        <taxon>Burkholderiales</taxon>
        <taxon>Sphaerotilaceae</taxon>
        <taxon>Roseateles</taxon>
    </lineage>
</organism>
<dbReference type="InterPro" id="IPR009057">
    <property type="entry name" value="Homeodomain-like_sf"/>
</dbReference>
<dbReference type="RefSeq" id="WP_088481955.1">
    <property type="nucleotide sequence ID" value="NZ_NISI01000001.1"/>
</dbReference>
<dbReference type="OrthoDB" id="9800877at2"/>
<accession>A0A254NDC2</accession>
<name>A0A254NDC2_9BURK</name>
<gene>
    <name evidence="1" type="ORF">CDO81_04695</name>
</gene>
<comment type="caution">
    <text evidence="1">The sequence shown here is derived from an EMBL/GenBank/DDBJ whole genome shotgun (WGS) entry which is preliminary data.</text>
</comment>
<sequence length="115" mass="12421">MTSDKKTRRRYSELKKAQVLAECSEPGASVAKVAMAHGINANVVHRWRQLSLGQAPTGLARTSEFIALPLPAPTEPAAVAPDVRVELRRGPVSITVAWPVSAAAELAAWTRELLR</sequence>
<evidence type="ECO:0000313" key="1">
    <source>
        <dbReference type="EMBL" id="OWR05750.1"/>
    </source>
</evidence>
<dbReference type="GO" id="GO:0004803">
    <property type="term" value="F:transposase activity"/>
    <property type="evidence" value="ECO:0007669"/>
    <property type="project" value="InterPro"/>
</dbReference>
<keyword evidence="2" id="KW-1185">Reference proteome</keyword>
<dbReference type="Proteomes" id="UP000197446">
    <property type="component" value="Unassembled WGS sequence"/>
</dbReference>
<evidence type="ECO:0000313" key="2">
    <source>
        <dbReference type="Proteomes" id="UP000197446"/>
    </source>
</evidence>
<reference evidence="1 2" key="1">
    <citation type="journal article" date="2007" name="Int. J. Syst. Evol. Microbiol.">
        <title>Description of Pelomonas aquatica sp. nov. and Pelomonas puraquae sp. nov., isolated from industrial and haemodialysis water.</title>
        <authorList>
            <person name="Gomila M."/>
            <person name="Bowien B."/>
            <person name="Falsen E."/>
            <person name="Moore E.R."/>
            <person name="Lalucat J."/>
        </authorList>
    </citation>
    <scope>NUCLEOTIDE SEQUENCE [LARGE SCALE GENOMIC DNA]</scope>
    <source>
        <strain evidence="1 2">CCUG 52769</strain>
    </source>
</reference>
<proteinExistence type="predicted"/>